<gene>
    <name evidence="1" type="ORF">RHMOL_Rhmol13G0277900</name>
</gene>
<organism evidence="1 2">
    <name type="scientific">Rhododendron molle</name>
    <name type="common">Chinese azalea</name>
    <name type="synonym">Azalea mollis</name>
    <dbReference type="NCBI Taxonomy" id="49168"/>
    <lineage>
        <taxon>Eukaryota</taxon>
        <taxon>Viridiplantae</taxon>
        <taxon>Streptophyta</taxon>
        <taxon>Embryophyta</taxon>
        <taxon>Tracheophyta</taxon>
        <taxon>Spermatophyta</taxon>
        <taxon>Magnoliopsida</taxon>
        <taxon>eudicotyledons</taxon>
        <taxon>Gunneridae</taxon>
        <taxon>Pentapetalae</taxon>
        <taxon>asterids</taxon>
        <taxon>Ericales</taxon>
        <taxon>Ericaceae</taxon>
        <taxon>Ericoideae</taxon>
        <taxon>Rhodoreae</taxon>
        <taxon>Rhododendron</taxon>
    </lineage>
</organism>
<keyword evidence="2" id="KW-1185">Reference proteome</keyword>
<accession>A0ACC0LD08</accession>
<evidence type="ECO:0000313" key="1">
    <source>
        <dbReference type="EMBL" id="KAI8526043.1"/>
    </source>
</evidence>
<name>A0ACC0LD08_RHOML</name>
<dbReference type="EMBL" id="CM046400">
    <property type="protein sequence ID" value="KAI8526043.1"/>
    <property type="molecule type" value="Genomic_DNA"/>
</dbReference>
<evidence type="ECO:0000313" key="2">
    <source>
        <dbReference type="Proteomes" id="UP001062846"/>
    </source>
</evidence>
<protein>
    <submittedName>
        <fullName evidence="1">Uncharacterized protein</fullName>
    </submittedName>
</protein>
<comment type="caution">
    <text evidence="1">The sequence shown here is derived from an EMBL/GenBank/DDBJ whole genome shotgun (WGS) entry which is preliminary data.</text>
</comment>
<sequence length="63" mass="6974">MHGVYVVMGVRNMASSKEANEAIVKKIPIVKIEAMELNLSSLASVRKFAWEFNSLGLPLNLPM</sequence>
<reference evidence="1" key="1">
    <citation type="submission" date="2022-02" db="EMBL/GenBank/DDBJ databases">
        <title>Plant Genome Project.</title>
        <authorList>
            <person name="Zhang R.-G."/>
        </authorList>
    </citation>
    <scope>NUCLEOTIDE SEQUENCE</scope>
    <source>
        <strain evidence="1">AT1</strain>
    </source>
</reference>
<dbReference type="Proteomes" id="UP001062846">
    <property type="component" value="Chromosome 13"/>
</dbReference>
<proteinExistence type="predicted"/>